<comment type="caution">
    <text evidence="4">The sequence shown here is derived from an EMBL/GenBank/DDBJ whole genome shotgun (WGS) entry which is preliminary data.</text>
</comment>
<protein>
    <recommendedName>
        <fullName evidence="3">Carbohydrate kinase PfkB domain-containing protein</fullName>
    </recommendedName>
</protein>
<evidence type="ECO:0000256" key="1">
    <source>
        <dbReference type="ARBA" id="ARBA00022679"/>
    </source>
</evidence>
<dbReference type="PANTHER" id="PTHR10584">
    <property type="entry name" value="SUGAR KINASE"/>
    <property type="match status" value="1"/>
</dbReference>
<evidence type="ECO:0000313" key="4">
    <source>
        <dbReference type="EMBL" id="MBD3690271.1"/>
    </source>
</evidence>
<keyword evidence="5" id="KW-1185">Reference proteome</keyword>
<sequence length="313" mass="32748">MPSANGRIISVASLAMTLRLEVPAFPERGSAVPAQSARSGIGGAFDVLTAARSVGAEVVNLCPLGTGPNSMAIRQEMHRRLIDNQAVEMVGDIGLSLVLVEEGGYYTSVMTSGIEVDLELSALSNFTVRPGDCIYISAGDLVSDSYRDVIVHWVAGLPEGVTIALAASSLVRDVHADWLENILPMVDVFTGNVDQARRLGAVIGCDVESADFLSILHGENAIAVVRDGARGAYLRTRAYPQRRQVASLDYPVVDTLGVGATHTGVFLAGLVAGCDPLDALRRANVAGAMAVSRPGAHGALDDAEITRLAATLS</sequence>
<gene>
    <name evidence="4" type="ORF">H8R10_08540</name>
</gene>
<name>A0A8I0GDJ3_9ACTO</name>
<organism evidence="4 5">
    <name type="scientific">Nanchangia anserum</name>
    <dbReference type="NCBI Taxonomy" id="2692125"/>
    <lineage>
        <taxon>Bacteria</taxon>
        <taxon>Bacillati</taxon>
        <taxon>Actinomycetota</taxon>
        <taxon>Actinomycetes</taxon>
        <taxon>Actinomycetales</taxon>
        <taxon>Actinomycetaceae</taxon>
        <taxon>Nanchangia</taxon>
    </lineage>
</organism>
<dbReference type="SUPFAM" id="SSF53613">
    <property type="entry name" value="Ribokinase-like"/>
    <property type="match status" value="1"/>
</dbReference>
<dbReference type="PANTHER" id="PTHR10584:SF166">
    <property type="entry name" value="RIBOKINASE"/>
    <property type="match status" value="1"/>
</dbReference>
<dbReference type="GO" id="GO:0016301">
    <property type="term" value="F:kinase activity"/>
    <property type="evidence" value="ECO:0007669"/>
    <property type="project" value="UniProtKB-KW"/>
</dbReference>
<dbReference type="RefSeq" id="WP_191072375.1">
    <property type="nucleotide sequence ID" value="NZ_JACRUO010000003.1"/>
</dbReference>
<dbReference type="Gene3D" id="3.40.1190.20">
    <property type="match status" value="1"/>
</dbReference>
<dbReference type="InterPro" id="IPR011611">
    <property type="entry name" value="PfkB_dom"/>
</dbReference>
<dbReference type="InterPro" id="IPR029056">
    <property type="entry name" value="Ribokinase-like"/>
</dbReference>
<feature type="domain" description="Carbohydrate kinase PfkB" evidence="3">
    <location>
        <begin position="8"/>
        <end position="299"/>
    </location>
</feature>
<dbReference type="Proteomes" id="UP000627538">
    <property type="component" value="Unassembled WGS sequence"/>
</dbReference>
<evidence type="ECO:0000313" key="5">
    <source>
        <dbReference type="Proteomes" id="UP000627538"/>
    </source>
</evidence>
<dbReference type="Pfam" id="PF00294">
    <property type="entry name" value="PfkB"/>
    <property type="match status" value="1"/>
</dbReference>
<keyword evidence="1" id="KW-0808">Transferase</keyword>
<accession>A0A8I0GDJ3</accession>
<dbReference type="AlphaFoldDB" id="A0A8I0GDJ3"/>
<evidence type="ECO:0000256" key="2">
    <source>
        <dbReference type="ARBA" id="ARBA00022777"/>
    </source>
</evidence>
<evidence type="ECO:0000259" key="3">
    <source>
        <dbReference type="Pfam" id="PF00294"/>
    </source>
</evidence>
<reference evidence="4 5" key="1">
    <citation type="submission" date="2020-08" db="EMBL/GenBank/DDBJ databases">
        <title>Winkia gen. nov., sp. nov., isolated from faeces of the Anser albifrons in China.</title>
        <authorList>
            <person name="Liu Q."/>
        </authorList>
    </citation>
    <scope>NUCLEOTIDE SEQUENCE [LARGE SCALE GENOMIC DNA]</scope>
    <source>
        <strain evidence="4 5">C62</strain>
    </source>
</reference>
<proteinExistence type="predicted"/>
<keyword evidence="2" id="KW-0418">Kinase</keyword>
<dbReference type="EMBL" id="JACRUO010000003">
    <property type="protein sequence ID" value="MBD3690271.1"/>
    <property type="molecule type" value="Genomic_DNA"/>
</dbReference>